<dbReference type="PRINTS" id="PR00081">
    <property type="entry name" value="GDHRDH"/>
</dbReference>
<dbReference type="PANTHER" id="PTHR24321">
    <property type="entry name" value="DEHYDROGENASES, SHORT CHAIN"/>
    <property type="match status" value="1"/>
</dbReference>
<keyword evidence="3" id="KW-0560">Oxidoreductase</keyword>
<reference evidence="4 5" key="1">
    <citation type="journal article" date="2017" name="Biotechnol. Biofuels">
        <title>Differential beta-glucosidase expression as a function of carbon source availability in Talaromyces amestolkiae: a genomic and proteomic approach.</title>
        <authorList>
            <person name="de Eugenio L.I."/>
            <person name="Mendez-Liter J.A."/>
            <person name="Nieto-Dominguez M."/>
            <person name="Alonso L."/>
            <person name="Gil-Munoz J."/>
            <person name="Barriuso J."/>
            <person name="Prieto A."/>
            <person name="Martinez M.J."/>
        </authorList>
    </citation>
    <scope>NUCLEOTIDE SEQUENCE [LARGE SCALE GENOMIC DNA]</scope>
    <source>
        <strain evidence="4 5">CIB</strain>
    </source>
</reference>
<dbReference type="AlphaFoldDB" id="A0A364L6A1"/>
<evidence type="ECO:0000313" key="5">
    <source>
        <dbReference type="Proteomes" id="UP000249363"/>
    </source>
</evidence>
<comment type="similarity">
    <text evidence="1">Belongs to the short-chain dehydrogenases/reductases (SDR) family.</text>
</comment>
<dbReference type="InterPro" id="IPR036291">
    <property type="entry name" value="NAD(P)-bd_dom_sf"/>
</dbReference>
<dbReference type="FunFam" id="3.40.50.720:FF:000084">
    <property type="entry name" value="Short-chain dehydrogenase reductase"/>
    <property type="match status" value="1"/>
</dbReference>
<accession>A0A364L6A1</accession>
<dbReference type="RefSeq" id="XP_040735860.1">
    <property type="nucleotide sequence ID" value="XM_040880043.1"/>
</dbReference>
<comment type="caution">
    <text evidence="4">The sequence shown here is derived from an EMBL/GenBank/DDBJ whole genome shotgun (WGS) entry which is preliminary data.</text>
</comment>
<sequence>MASKLQLEGGIALVTGAAAGIGKETALAFTEAGAEGVVLVDLNGASAVIEEITKFAKNEKFYAIAVQVDVSDEDSVRAMVDTAVKEFGRIDYCVHCAGMGNISGATTEYLKTEVFDKTVAVNIRGTMLVVSTVSKAMASQEPRTCQNPSARNLTATRDLGRGSIVTLASVNAFVPAPGMMSYTSSKHAVIGITKTAALDNIKNHIRVNAVCPSWTNTPMMQASLQRIPQLGQTIRKLSPLGRAASPDEVVDYIMFLCSPSASYINGSCLVIDAGLTLTAHGAASL</sequence>
<evidence type="ECO:0000256" key="3">
    <source>
        <dbReference type="ARBA" id="ARBA00023002"/>
    </source>
</evidence>
<dbReference type="InterPro" id="IPR002347">
    <property type="entry name" value="SDR_fam"/>
</dbReference>
<evidence type="ECO:0000256" key="2">
    <source>
        <dbReference type="ARBA" id="ARBA00022857"/>
    </source>
</evidence>
<keyword evidence="2" id="KW-0521">NADP</keyword>
<proteinExistence type="inferred from homology"/>
<dbReference type="STRING" id="1196081.A0A364L6A1"/>
<dbReference type="SUPFAM" id="SSF51735">
    <property type="entry name" value="NAD(P)-binding Rossmann-fold domains"/>
    <property type="match status" value="1"/>
</dbReference>
<protein>
    <recommendedName>
        <fullName evidence="6">Oxidoreductase</fullName>
    </recommendedName>
</protein>
<dbReference type="OrthoDB" id="5840532at2759"/>
<evidence type="ECO:0000313" key="4">
    <source>
        <dbReference type="EMBL" id="RAO71345.1"/>
    </source>
</evidence>
<dbReference type="PRINTS" id="PR00080">
    <property type="entry name" value="SDRFAMILY"/>
</dbReference>
<evidence type="ECO:0000256" key="1">
    <source>
        <dbReference type="ARBA" id="ARBA00006484"/>
    </source>
</evidence>
<dbReference type="PANTHER" id="PTHR24321:SF12">
    <property type="entry name" value="SHORT-CHAIN DEHYDROGENASE_REDUCTASE FAMILY, PUTATIVE (AFU_ORTHOLOGUE AFUA_5G14340)-RELATED"/>
    <property type="match status" value="1"/>
</dbReference>
<organism evidence="4 5">
    <name type="scientific">Talaromyces amestolkiae</name>
    <dbReference type="NCBI Taxonomy" id="1196081"/>
    <lineage>
        <taxon>Eukaryota</taxon>
        <taxon>Fungi</taxon>
        <taxon>Dikarya</taxon>
        <taxon>Ascomycota</taxon>
        <taxon>Pezizomycotina</taxon>
        <taxon>Eurotiomycetes</taxon>
        <taxon>Eurotiomycetidae</taxon>
        <taxon>Eurotiales</taxon>
        <taxon>Trichocomaceae</taxon>
        <taxon>Talaromyces</taxon>
        <taxon>Talaromyces sect. Talaromyces</taxon>
    </lineage>
</organism>
<dbReference type="PROSITE" id="PS00061">
    <property type="entry name" value="ADH_SHORT"/>
    <property type="match status" value="1"/>
</dbReference>
<dbReference type="InterPro" id="IPR020904">
    <property type="entry name" value="Sc_DH/Rdtase_CS"/>
</dbReference>
<evidence type="ECO:0008006" key="6">
    <source>
        <dbReference type="Google" id="ProtNLM"/>
    </source>
</evidence>
<keyword evidence="5" id="KW-1185">Reference proteome</keyword>
<dbReference type="GeneID" id="63796572"/>
<dbReference type="CDD" id="cd05233">
    <property type="entry name" value="SDR_c"/>
    <property type="match status" value="1"/>
</dbReference>
<dbReference type="EMBL" id="MIKG01000015">
    <property type="protein sequence ID" value="RAO71345.1"/>
    <property type="molecule type" value="Genomic_DNA"/>
</dbReference>
<dbReference type="Proteomes" id="UP000249363">
    <property type="component" value="Unassembled WGS sequence"/>
</dbReference>
<dbReference type="Pfam" id="PF13561">
    <property type="entry name" value="adh_short_C2"/>
    <property type="match status" value="1"/>
</dbReference>
<dbReference type="Gene3D" id="3.40.50.720">
    <property type="entry name" value="NAD(P)-binding Rossmann-like Domain"/>
    <property type="match status" value="1"/>
</dbReference>
<dbReference type="GO" id="GO:0016491">
    <property type="term" value="F:oxidoreductase activity"/>
    <property type="evidence" value="ECO:0007669"/>
    <property type="project" value="UniProtKB-KW"/>
</dbReference>
<name>A0A364L6A1_TALAM</name>
<gene>
    <name evidence="4" type="ORF">BHQ10_007357</name>
</gene>